<dbReference type="KEGG" id="toy:FO059_07000"/>
<keyword evidence="3" id="KW-1185">Reference proteome</keyword>
<feature type="transmembrane region" description="Helical" evidence="1">
    <location>
        <begin position="42"/>
        <end position="64"/>
    </location>
</feature>
<sequence length="67" mass="7619">MDSTVREDEFDARSGNRVRTRTMAEYLTDHPMKGMFPPTSELATRVVMVISYLLILAAIIYIVVRAV</sequence>
<evidence type="ECO:0000256" key="1">
    <source>
        <dbReference type="SAM" id="Phobius"/>
    </source>
</evidence>
<protein>
    <submittedName>
        <fullName evidence="2">Uncharacterized protein</fullName>
    </submittedName>
</protein>
<name>A0A516X229_9ACTN</name>
<dbReference type="EMBL" id="CP041765">
    <property type="protein sequence ID" value="QDQ97128.1"/>
    <property type="molecule type" value="Genomic_DNA"/>
</dbReference>
<organism evidence="2 3">
    <name type="scientific">Tomitella fengzijianii</name>
    <dbReference type="NCBI Taxonomy" id="2597660"/>
    <lineage>
        <taxon>Bacteria</taxon>
        <taxon>Bacillati</taxon>
        <taxon>Actinomycetota</taxon>
        <taxon>Actinomycetes</taxon>
        <taxon>Mycobacteriales</taxon>
        <taxon>Tomitella</taxon>
    </lineage>
</organism>
<dbReference type="RefSeq" id="WP_143907510.1">
    <property type="nucleotide sequence ID" value="NZ_CP041765.1"/>
</dbReference>
<keyword evidence="1" id="KW-0812">Transmembrane</keyword>
<evidence type="ECO:0000313" key="2">
    <source>
        <dbReference type="EMBL" id="QDQ97128.1"/>
    </source>
</evidence>
<dbReference type="Proteomes" id="UP000317344">
    <property type="component" value="Chromosome"/>
</dbReference>
<keyword evidence="1" id="KW-1133">Transmembrane helix</keyword>
<evidence type="ECO:0000313" key="3">
    <source>
        <dbReference type="Proteomes" id="UP000317344"/>
    </source>
</evidence>
<reference evidence="2 3" key="1">
    <citation type="submission" date="2019-07" db="EMBL/GenBank/DDBJ databases">
        <title>Tomitella cavernea sp. nov., an actinomycete isolated from soil.</title>
        <authorList>
            <person name="Cheng J."/>
        </authorList>
    </citation>
    <scope>NUCLEOTIDE SEQUENCE [LARGE SCALE GENOMIC DNA]</scope>
    <source>
        <strain evidence="2 3">HY188</strain>
    </source>
</reference>
<reference evidence="2 3" key="2">
    <citation type="submission" date="2019-07" db="EMBL/GenBank/DDBJ databases">
        <authorList>
            <person name="Huang Y."/>
        </authorList>
    </citation>
    <scope>NUCLEOTIDE SEQUENCE [LARGE SCALE GENOMIC DNA]</scope>
    <source>
        <strain evidence="2 3">HY188</strain>
    </source>
</reference>
<accession>A0A516X229</accession>
<keyword evidence="1" id="KW-0472">Membrane</keyword>
<dbReference type="AlphaFoldDB" id="A0A516X229"/>
<gene>
    <name evidence="2" type="ORF">FO059_07000</name>
</gene>
<proteinExistence type="predicted"/>